<protein>
    <submittedName>
        <fullName evidence="1">Uncharacterized protein</fullName>
    </submittedName>
</protein>
<dbReference type="GO" id="GO:0003676">
    <property type="term" value="F:nucleic acid binding"/>
    <property type="evidence" value="ECO:0007669"/>
    <property type="project" value="InterPro"/>
</dbReference>
<sequence length="441" mass="50537">MGGRGESASDAVFYTGEIVTTQPAIQDRYKSDHLFLLVGTNPLPNFVAATLMLRSQGQLYLVHSDKTRTVAERLARYWAEHHRQPQFVCVNESDGADIRRHIEHALKHIGDKHVGLNYTGGTKMMAVHATQVIRDYQKPQRPVTLSYLDARTNRMYIEHGNEPAFMTEPLLYEVQPSIQDIVKLHAFRLQDSIARAVQLSELATVLAGVHQNPDAIKAWRTWCDEVLRKNTRTQKFHEWDKENRLQNLHIELPTDKSLETVARQMSTSFATSDSNFRLLEATKRSGFARIKHLCEWLDGKWLEHYVFDVLSQIRAQRPESRIHDIGMGIRPQSESDSPEYDIDIGVMQGYRLYAISCTTDTNPGMCKLKLFEAYIRARNMAGDEACVGLVCMVDTPENLQRQIVRSWDAEGKVRVFGRRDMPDLINRMAEWFLITGEGRHA</sequence>
<dbReference type="PATRIC" id="fig|324602.8.peg.2572"/>
<dbReference type="EnsemblBacteria" id="ABY35480">
    <property type="protein sequence ID" value="ABY35480"/>
    <property type="gene ID" value="Caur_2271"/>
</dbReference>
<dbReference type="STRING" id="324602.Caur_2271"/>
<dbReference type="InParanoid" id="A9WGE8"/>
<evidence type="ECO:0000313" key="1">
    <source>
        <dbReference type="EMBL" id="ABY35480.1"/>
    </source>
</evidence>
<dbReference type="EMBL" id="CP000909">
    <property type="protein sequence ID" value="ABY35480.1"/>
    <property type="molecule type" value="Genomic_DNA"/>
</dbReference>
<dbReference type="Proteomes" id="UP000002008">
    <property type="component" value="Chromosome"/>
</dbReference>
<proteinExistence type="predicted"/>
<dbReference type="InterPro" id="IPR011856">
    <property type="entry name" value="tRNA_endonuc-like_dom_sf"/>
</dbReference>
<dbReference type="Gene3D" id="3.40.50.10770">
    <property type="entry name" value="Hypothetical protein VC1899 like domain (Restriction endonuclease-like)"/>
    <property type="match status" value="1"/>
</dbReference>
<reference evidence="2" key="1">
    <citation type="journal article" date="2011" name="BMC Genomics">
        <title>Complete genome sequence of the filamentous anoxygenic phototrophic bacterium Chloroflexus aurantiacus.</title>
        <authorList>
            <person name="Tang K.H."/>
            <person name="Barry K."/>
            <person name="Chertkov O."/>
            <person name="Dalin E."/>
            <person name="Han C.S."/>
            <person name="Hauser L.J."/>
            <person name="Honchak B.M."/>
            <person name="Karbach L.E."/>
            <person name="Land M.L."/>
            <person name="Lapidus A."/>
            <person name="Larimer F.W."/>
            <person name="Mikhailova N."/>
            <person name="Pitluck S."/>
            <person name="Pierson B.K."/>
            <person name="Blankenship R.E."/>
        </authorList>
    </citation>
    <scope>NUCLEOTIDE SEQUENCE [LARGE SCALE GENOMIC DNA]</scope>
    <source>
        <strain evidence="2">ATCC 29366 / DSM 635 / J-10-fl</strain>
    </source>
</reference>
<dbReference type="SUPFAM" id="SSF52980">
    <property type="entry name" value="Restriction endonuclease-like"/>
    <property type="match status" value="1"/>
</dbReference>
<gene>
    <name evidence="1" type="ordered locus">Caur_2271</name>
</gene>
<accession>A9WGE8</accession>
<dbReference type="Gene3D" id="3.40.1350.10">
    <property type="match status" value="1"/>
</dbReference>
<dbReference type="KEGG" id="cau:Caur_2271"/>
<name>A9WGE8_CHLAA</name>
<dbReference type="eggNOG" id="ENOG502Z86H">
    <property type="taxonomic scope" value="Bacteria"/>
</dbReference>
<organism evidence="1 2">
    <name type="scientific">Chloroflexus aurantiacus (strain ATCC 29366 / DSM 635 / J-10-fl)</name>
    <dbReference type="NCBI Taxonomy" id="324602"/>
    <lineage>
        <taxon>Bacteria</taxon>
        <taxon>Bacillati</taxon>
        <taxon>Chloroflexota</taxon>
        <taxon>Chloroflexia</taxon>
        <taxon>Chloroflexales</taxon>
        <taxon>Chloroflexineae</taxon>
        <taxon>Chloroflexaceae</taxon>
        <taxon>Chloroflexus</taxon>
    </lineage>
</organism>
<dbReference type="HOGENOM" id="CLU_628411_0_0_0"/>
<dbReference type="AlphaFoldDB" id="A9WGE8"/>
<evidence type="ECO:0000313" key="2">
    <source>
        <dbReference type="Proteomes" id="UP000002008"/>
    </source>
</evidence>
<dbReference type="InterPro" id="IPR011335">
    <property type="entry name" value="Restrct_endonuc-II-like"/>
</dbReference>
<keyword evidence="2" id="KW-1185">Reference proteome</keyword>